<evidence type="ECO:0000256" key="1">
    <source>
        <dbReference type="ARBA" id="ARBA00004202"/>
    </source>
</evidence>
<evidence type="ECO:0000256" key="2">
    <source>
        <dbReference type="ARBA" id="ARBA00005417"/>
    </source>
</evidence>
<evidence type="ECO:0000256" key="3">
    <source>
        <dbReference type="ARBA" id="ARBA00022448"/>
    </source>
</evidence>
<keyword evidence="4" id="KW-1003">Cell membrane</keyword>
<sequence length="258" mass="28289">MTEEAPAAPTPSDGTPMIRMADVQKHFGDLHVLRDINLEVARGQVVVVLGPSGSGKSTLCRAINRLEPIDSGTIEVDGRPLPAEGKDLARLRADVGMVFQSFNLFAHKTILENVTLAPLKVRRTPKADAEKRALELLERVGITNQRDKYPAQLSGGQQQRAAIARALAMRPKVMLFDEPTSALDPEMVQEVLDVMTGLAKEGMTMLVVTHEMGFARRAAHRVVFMADGEIVEDAKPDTFFTAPRSERAKDFLGKILTH</sequence>
<keyword evidence="7" id="KW-0029">Amino-acid transport</keyword>
<dbReference type="Gene3D" id="3.40.50.300">
    <property type="entry name" value="P-loop containing nucleotide triphosphate hydrolases"/>
    <property type="match status" value="1"/>
</dbReference>
<protein>
    <submittedName>
        <fullName evidence="10">Amino acid ABC transporter ATP-binding protein</fullName>
    </submittedName>
</protein>
<evidence type="ECO:0000313" key="10">
    <source>
        <dbReference type="EMBL" id="GAA5171841.1"/>
    </source>
</evidence>
<evidence type="ECO:0000256" key="6">
    <source>
        <dbReference type="ARBA" id="ARBA00022840"/>
    </source>
</evidence>
<feature type="domain" description="ABC transporter" evidence="9">
    <location>
        <begin position="18"/>
        <end position="252"/>
    </location>
</feature>
<dbReference type="CDD" id="cd03262">
    <property type="entry name" value="ABC_HisP_GlnQ"/>
    <property type="match status" value="1"/>
</dbReference>
<keyword evidence="11" id="KW-1185">Reference proteome</keyword>
<evidence type="ECO:0000256" key="4">
    <source>
        <dbReference type="ARBA" id="ARBA00022475"/>
    </source>
</evidence>
<dbReference type="PROSITE" id="PS00211">
    <property type="entry name" value="ABC_TRANSPORTER_1"/>
    <property type="match status" value="1"/>
</dbReference>
<comment type="subcellular location">
    <subcellularLocation>
        <location evidence="1">Cell membrane</location>
        <topology evidence="1">Peripheral membrane protein</topology>
    </subcellularLocation>
</comment>
<reference evidence="11" key="1">
    <citation type="journal article" date="2019" name="Int. J. Syst. Evol. Microbiol.">
        <title>The Global Catalogue of Microorganisms (GCM) 10K type strain sequencing project: providing services to taxonomists for standard genome sequencing and annotation.</title>
        <authorList>
            <consortium name="The Broad Institute Genomics Platform"/>
            <consortium name="The Broad Institute Genome Sequencing Center for Infectious Disease"/>
            <person name="Wu L."/>
            <person name="Ma J."/>
        </authorList>
    </citation>
    <scope>NUCLEOTIDE SEQUENCE [LARGE SCALE GENOMIC DNA]</scope>
    <source>
        <strain evidence="11">JCM 18303</strain>
    </source>
</reference>
<dbReference type="InterPro" id="IPR027417">
    <property type="entry name" value="P-loop_NTPase"/>
</dbReference>
<dbReference type="PROSITE" id="PS50893">
    <property type="entry name" value="ABC_TRANSPORTER_2"/>
    <property type="match status" value="1"/>
</dbReference>
<evidence type="ECO:0000256" key="8">
    <source>
        <dbReference type="ARBA" id="ARBA00023136"/>
    </source>
</evidence>
<evidence type="ECO:0000256" key="7">
    <source>
        <dbReference type="ARBA" id="ARBA00022970"/>
    </source>
</evidence>
<dbReference type="GO" id="GO:0005524">
    <property type="term" value="F:ATP binding"/>
    <property type="evidence" value="ECO:0007669"/>
    <property type="project" value="UniProtKB-KW"/>
</dbReference>
<keyword evidence="6 10" id="KW-0067">ATP-binding</keyword>
<accession>A0ABP9R525</accession>
<gene>
    <name evidence="10" type="ORF">GCM10023321_70900</name>
</gene>
<dbReference type="Proteomes" id="UP001428817">
    <property type="component" value="Unassembled WGS sequence"/>
</dbReference>
<dbReference type="InterPro" id="IPR050086">
    <property type="entry name" value="MetN_ABC_transporter-like"/>
</dbReference>
<evidence type="ECO:0000259" key="9">
    <source>
        <dbReference type="PROSITE" id="PS50893"/>
    </source>
</evidence>
<name>A0ABP9R525_9PSEU</name>
<comment type="similarity">
    <text evidence="2">Belongs to the ABC transporter superfamily.</text>
</comment>
<evidence type="ECO:0000313" key="11">
    <source>
        <dbReference type="Proteomes" id="UP001428817"/>
    </source>
</evidence>
<dbReference type="SUPFAM" id="SSF52540">
    <property type="entry name" value="P-loop containing nucleoside triphosphate hydrolases"/>
    <property type="match status" value="1"/>
</dbReference>
<dbReference type="InterPro" id="IPR003439">
    <property type="entry name" value="ABC_transporter-like_ATP-bd"/>
</dbReference>
<dbReference type="Pfam" id="PF00005">
    <property type="entry name" value="ABC_tran"/>
    <property type="match status" value="1"/>
</dbReference>
<dbReference type="InterPro" id="IPR003593">
    <property type="entry name" value="AAA+_ATPase"/>
</dbReference>
<dbReference type="InterPro" id="IPR017871">
    <property type="entry name" value="ABC_transporter-like_CS"/>
</dbReference>
<organism evidence="10 11">
    <name type="scientific">Pseudonocardia eucalypti</name>
    <dbReference type="NCBI Taxonomy" id="648755"/>
    <lineage>
        <taxon>Bacteria</taxon>
        <taxon>Bacillati</taxon>
        <taxon>Actinomycetota</taxon>
        <taxon>Actinomycetes</taxon>
        <taxon>Pseudonocardiales</taxon>
        <taxon>Pseudonocardiaceae</taxon>
        <taxon>Pseudonocardia</taxon>
    </lineage>
</organism>
<dbReference type="PIRSF" id="PIRSF039085">
    <property type="entry name" value="ABC_ATPase_HisP"/>
    <property type="match status" value="1"/>
</dbReference>
<keyword evidence="8" id="KW-0472">Membrane</keyword>
<dbReference type="InterPro" id="IPR030679">
    <property type="entry name" value="ABC_ATPase_HisP-typ"/>
</dbReference>
<evidence type="ECO:0000256" key="5">
    <source>
        <dbReference type="ARBA" id="ARBA00022741"/>
    </source>
</evidence>
<dbReference type="EMBL" id="BAABJP010000051">
    <property type="protein sequence ID" value="GAA5171841.1"/>
    <property type="molecule type" value="Genomic_DNA"/>
</dbReference>
<dbReference type="PANTHER" id="PTHR43166">
    <property type="entry name" value="AMINO ACID IMPORT ATP-BINDING PROTEIN"/>
    <property type="match status" value="1"/>
</dbReference>
<keyword evidence="3" id="KW-0813">Transport</keyword>
<keyword evidence="5" id="KW-0547">Nucleotide-binding</keyword>
<dbReference type="PANTHER" id="PTHR43166:SF9">
    <property type="entry name" value="GLUTAMATE_ASPARTATE IMPORT ATP-BINDING PROTEIN GLTL"/>
    <property type="match status" value="1"/>
</dbReference>
<comment type="caution">
    <text evidence="10">The sequence shown here is derived from an EMBL/GenBank/DDBJ whole genome shotgun (WGS) entry which is preliminary data.</text>
</comment>
<dbReference type="SMART" id="SM00382">
    <property type="entry name" value="AAA"/>
    <property type="match status" value="1"/>
</dbReference>
<proteinExistence type="inferred from homology"/>